<dbReference type="OrthoDB" id="390381at2"/>
<dbReference type="STRING" id="1276246.SCULI_v1c00880"/>
<organism evidence="2 3">
    <name type="scientific">Spiroplasma culicicola AES-1</name>
    <dbReference type="NCBI Taxonomy" id="1276246"/>
    <lineage>
        <taxon>Bacteria</taxon>
        <taxon>Bacillati</taxon>
        <taxon>Mycoplasmatota</taxon>
        <taxon>Mollicutes</taxon>
        <taxon>Entomoplasmatales</taxon>
        <taxon>Spiroplasmataceae</taxon>
        <taxon>Spiroplasma</taxon>
    </lineage>
</organism>
<keyword evidence="1" id="KW-0812">Transmembrane</keyword>
<reference evidence="2 3" key="1">
    <citation type="journal article" date="2014" name="Genome Biol. Evol.">
        <title>Molecular evolution of the substrate utilization strategies and putative virulence factors in mosquito-associated Spiroplasma species.</title>
        <authorList>
            <person name="Chang T.H."/>
            <person name="Lo W.S."/>
            <person name="Ku C."/>
            <person name="Chen L.L."/>
            <person name="Kuo C.H."/>
        </authorList>
    </citation>
    <scope>NUCLEOTIDE SEQUENCE [LARGE SCALE GENOMIC DNA]</scope>
    <source>
        <strain evidence="2">AES-1</strain>
    </source>
</reference>
<dbReference type="PATRIC" id="fig|1276246.3.peg.86"/>
<evidence type="ECO:0000313" key="3">
    <source>
        <dbReference type="Proteomes" id="UP000019267"/>
    </source>
</evidence>
<gene>
    <name evidence="2" type="ORF">SCULI_v1c00880</name>
</gene>
<keyword evidence="3" id="KW-1185">Reference proteome</keyword>
<dbReference type="Proteomes" id="UP000019267">
    <property type="component" value="Chromosome"/>
</dbReference>
<sequence>MSQDQLINLICAVIFYTIAVICLISLLIVKRKQNVSGNVTLKQANKTGLSGIWDFTKRNILPFATIVCFVMGITFTIMIFSL</sequence>
<keyword evidence="1" id="KW-0472">Membrane</keyword>
<name>W6AFG5_9MOLU</name>
<feature type="transmembrane region" description="Helical" evidence="1">
    <location>
        <begin position="60"/>
        <end position="80"/>
    </location>
</feature>
<evidence type="ECO:0000256" key="1">
    <source>
        <dbReference type="SAM" id="Phobius"/>
    </source>
</evidence>
<feature type="transmembrane region" description="Helical" evidence="1">
    <location>
        <begin position="6"/>
        <end position="29"/>
    </location>
</feature>
<protein>
    <recommendedName>
        <fullName evidence="4">Protein-export membrane protein SecG</fullName>
    </recommendedName>
</protein>
<dbReference type="RefSeq" id="WP_025362675.1">
    <property type="nucleotide sequence ID" value="NZ_CP006681.1"/>
</dbReference>
<evidence type="ECO:0000313" key="2">
    <source>
        <dbReference type="EMBL" id="AHI52429.1"/>
    </source>
</evidence>
<accession>W6AFG5</accession>
<proteinExistence type="predicted"/>
<keyword evidence="1" id="KW-1133">Transmembrane helix</keyword>
<dbReference type="EMBL" id="CP006681">
    <property type="protein sequence ID" value="AHI52429.1"/>
    <property type="molecule type" value="Genomic_DNA"/>
</dbReference>
<dbReference type="HOGENOM" id="CLU_2556567_0_0_14"/>
<evidence type="ECO:0008006" key="4">
    <source>
        <dbReference type="Google" id="ProtNLM"/>
    </source>
</evidence>
<dbReference type="AlphaFoldDB" id="W6AFG5"/>
<dbReference type="KEGG" id="scq:SCULI_v1c00880"/>